<dbReference type="SUPFAM" id="SSF69593">
    <property type="entry name" value="Glycerol-3-phosphate (1)-acyltransferase"/>
    <property type="match status" value="1"/>
</dbReference>
<dbReference type="Pfam" id="PF01553">
    <property type="entry name" value="Acyltransferase"/>
    <property type="match status" value="1"/>
</dbReference>
<evidence type="ECO:0000256" key="2">
    <source>
        <dbReference type="ARBA" id="ARBA00007937"/>
    </source>
</evidence>
<evidence type="ECO:0000313" key="7">
    <source>
        <dbReference type="EMBL" id="RZS43429.1"/>
    </source>
</evidence>
<dbReference type="InterPro" id="IPR022284">
    <property type="entry name" value="GPAT/DHAPAT"/>
</dbReference>
<comment type="subcellular location">
    <subcellularLocation>
        <location evidence="1">Endomembrane system</location>
        <topology evidence="1">Peripheral membrane protein</topology>
    </subcellularLocation>
</comment>
<keyword evidence="5 7" id="KW-0012">Acyltransferase</keyword>
<dbReference type="InterPro" id="IPR041728">
    <property type="entry name" value="GPAT/DHAPAT_LPLAT"/>
</dbReference>
<sequence length="621" mass="69368">MADDGLLGALGRVGARKPLQRAGLLSEPTSPVASDADEVARLLTDEHFTAGLHEVAGRLGKPTTEVEAEAAGYLREMAATHNQWVSDRWTKFGQWLMRAYDVYVDDDWITKLRSLDRRHSLAFLFSHRSYLDGFVVPEMVRSRRITPAFTFGGANLNFFPMGAVVSRSGVIFIKRNTGEKPVYRYVLRSYIGELVRTKANLAWSIEGGRTRTGKLRPPVFGILRYVADAVEATDADALIIPVSIVYDQLHEVAMMTAEARGGIKRPEDLRWLMRFAREQRHRLGRAYVEFGEPMSLRERLAELHADEQAAPRAIERIGLDVSHRINRATPVTATAVVSLAMLAADRALSLSEVLTTVAPVADYLARRRWPVAGAANLNDRSTIRRALQELVASGVLTCYEGGTETVWGIAEDQHLIAAFYRNTAIHVFVERAIGELALLAAAENGHTDLVAAVRAEALRLREILKFDFFFSARDTFGEELDEELGRLASEDAAKVELAADDLRVRLARARPHVAHLVLRPFLDAYHVVADRLSNWDGDFDEQAFLDECLRVGKQWALQRRVASDESVSLELFKTALRLARHRDLVESTQPQLAKRRKAFADEIADAARRVSVIADIARELS</sequence>
<keyword evidence="4" id="KW-0472">Membrane</keyword>
<dbReference type="InterPro" id="IPR002123">
    <property type="entry name" value="Plipid/glycerol_acylTrfase"/>
</dbReference>
<evidence type="ECO:0000256" key="1">
    <source>
        <dbReference type="ARBA" id="ARBA00004184"/>
    </source>
</evidence>
<proteinExistence type="inferred from homology"/>
<dbReference type="CDD" id="cd07993">
    <property type="entry name" value="LPLAT_DHAPAT-like"/>
    <property type="match status" value="1"/>
</dbReference>
<dbReference type="AlphaFoldDB" id="A0A4Q7L1N6"/>
<dbReference type="GO" id="GO:0012505">
    <property type="term" value="C:endomembrane system"/>
    <property type="evidence" value="ECO:0007669"/>
    <property type="project" value="UniProtKB-SubCell"/>
</dbReference>
<reference evidence="7 8" key="1">
    <citation type="submission" date="2019-02" db="EMBL/GenBank/DDBJ databases">
        <title>Genomic Encyclopedia of Type Strains, Phase IV (KMG-IV): sequencing the most valuable type-strain genomes for metagenomic binning, comparative biology and taxonomic classification.</title>
        <authorList>
            <person name="Goeker M."/>
        </authorList>
    </citation>
    <scope>NUCLEOTIDE SEQUENCE [LARGE SCALE GENOMIC DNA]</scope>
    <source>
        <strain evidence="7 8">DSM 101727</strain>
    </source>
</reference>
<dbReference type="OrthoDB" id="335193at2"/>
<dbReference type="SMART" id="SM00563">
    <property type="entry name" value="PlsC"/>
    <property type="match status" value="1"/>
</dbReference>
<feature type="domain" description="Phospholipid/glycerol acyltransferase" evidence="6">
    <location>
        <begin position="121"/>
        <end position="247"/>
    </location>
</feature>
<dbReference type="InterPro" id="IPR045520">
    <property type="entry name" value="GPAT/DHAPAT_C"/>
</dbReference>
<comment type="similarity">
    <text evidence="2">Belongs to the GPAT/DAPAT family.</text>
</comment>
<evidence type="ECO:0000256" key="4">
    <source>
        <dbReference type="ARBA" id="ARBA00023136"/>
    </source>
</evidence>
<dbReference type="NCBIfam" id="NF008883">
    <property type="entry name" value="PRK11915.1"/>
    <property type="match status" value="1"/>
</dbReference>
<dbReference type="EMBL" id="SGWQ01000002">
    <property type="protein sequence ID" value="RZS43429.1"/>
    <property type="molecule type" value="Genomic_DNA"/>
</dbReference>
<evidence type="ECO:0000256" key="5">
    <source>
        <dbReference type="ARBA" id="ARBA00023315"/>
    </source>
</evidence>
<dbReference type="RefSeq" id="WP_130343273.1">
    <property type="nucleotide sequence ID" value="NZ_SGWQ01000002.1"/>
</dbReference>
<keyword evidence="8" id="KW-1185">Reference proteome</keyword>
<evidence type="ECO:0000256" key="3">
    <source>
        <dbReference type="ARBA" id="ARBA00022679"/>
    </source>
</evidence>
<accession>A0A4Q7L1N6</accession>
<dbReference type="Pfam" id="PF19277">
    <property type="entry name" value="GPAT_C"/>
    <property type="match status" value="1"/>
</dbReference>
<organism evidence="7 8">
    <name type="scientific">Herbihabitans rhizosphaerae</name>
    <dbReference type="NCBI Taxonomy" id="1872711"/>
    <lineage>
        <taxon>Bacteria</taxon>
        <taxon>Bacillati</taxon>
        <taxon>Actinomycetota</taxon>
        <taxon>Actinomycetes</taxon>
        <taxon>Pseudonocardiales</taxon>
        <taxon>Pseudonocardiaceae</taxon>
        <taxon>Herbihabitans</taxon>
    </lineage>
</organism>
<protein>
    <submittedName>
        <fullName evidence="7">Glycerol-3-phosphate acyltransferase</fullName>
    </submittedName>
</protein>
<dbReference type="Proteomes" id="UP000294257">
    <property type="component" value="Unassembled WGS sequence"/>
</dbReference>
<dbReference type="GO" id="GO:0005886">
    <property type="term" value="C:plasma membrane"/>
    <property type="evidence" value="ECO:0007669"/>
    <property type="project" value="TreeGrafter"/>
</dbReference>
<dbReference type="PIRSF" id="PIRSF000437">
    <property type="entry name" value="GPAT_DHAPAT"/>
    <property type="match status" value="1"/>
</dbReference>
<comment type="caution">
    <text evidence="7">The sequence shown here is derived from an EMBL/GenBank/DDBJ whole genome shotgun (WGS) entry which is preliminary data.</text>
</comment>
<evidence type="ECO:0000259" key="6">
    <source>
        <dbReference type="SMART" id="SM00563"/>
    </source>
</evidence>
<keyword evidence="3 7" id="KW-0808">Transferase</keyword>
<dbReference type="GO" id="GO:0008374">
    <property type="term" value="F:O-acyltransferase activity"/>
    <property type="evidence" value="ECO:0007669"/>
    <property type="project" value="InterPro"/>
</dbReference>
<evidence type="ECO:0000313" key="8">
    <source>
        <dbReference type="Proteomes" id="UP000294257"/>
    </source>
</evidence>
<name>A0A4Q7L1N6_9PSEU</name>
<gene>
    <name evidence="7" type="ORF">EV193_102409</name>
</gene>
<dbReference type="PANTHER" id="PTHR12563">
    <property type="entry name" value="GLYCEROL-3-PHOSPHATE ACYLTRANSFERASE"/>
    <property type="match status" value="1"/>
</dbReference>
<dbReference type="GO" id="GO:0006629">
    <property type="term" value="P:lipid metabolic process"/>
    <property type="evidence" value="ECO:0007669"/>
    <property type="project" value="InterPro"/>
</dbReference>
<dbReference type="PANTHER" id="PTHR12563:SF17">
    <property type="entry name" value="DIHYDROXYACETONE PHOSPHATE ACYLTRANSFERASE"/>
    <property type="match status" value="1"/>
</dbReference>